<organism evidence="1 2">
    <name type="scientific">Coffea canephora</name>
    <name type="common">Robusta coffee</name>
    <dbReference type="NCBI Taxonomy" id="49390"/>
    <lineage>
        <taxon>Eukaryota</taxon>
        <taxon>Viridiplantae</taxon>
        <taxon>Streptophyta</taxon>
        <taxon>Embryophyta</taxon>
        <taxon>Tracheophyta</taxon>
        <taxon>Spermatophyta</taxon>
        <taxon>Magnoliopsida</taxon>
        <taxon>eudicotyledons</taxon>
        <taxon>Gunneridae</taxon>
        <taxon>Pentapetalae</taxon>
        <taxon>asterids</taxon>
        <taxon>lamiids</taxon>
        <taxon>Gentianales</taxon>
        <taxon>Rubiaceae</taxon>
        <taxon>Ixoroideae</taxon>
        <taxon>Gardenieae complex</taxon>
        <taxon>Bertiereae - Coffeeae clade</taxon>
        <taxon>Coffeeae</taxon>
        <taxon>Coffea</taxon>
    </lineage>
</organism>
<evidence type="ECO:0000313" key="1">
    <source>
        <dbReference type="EMBL" id="CDP01790.1"/>
    </source>
</evidence>
<dbReference type="Gramene" id="CDP01790">
    <property type="protein sequence ID" value="CDP01790"/>
    <property type="gene ID" value="GSCOC_T00036949001"/>
</dbReference>
<evidence type="ECO:0000313" key="2">
    <source>
        <dbReference type="Proteomes" id="UP000295252"/>
    </source>
</evidence>
<dbReference type="InParanoid" id="A0A068TZU1"/>
<proteinExistence type="predicted"/>
<sequence length="60" mass="7063">MDPILQYAKDICHQIVEFAKGAWRSTSSHWPESQTNEYLFVPCGENRLTFQSFLYQTDFS</sequence>
<keyword evidence="2" id="KW-1185">Reference proteome</keyword>
<gene>
    <name evidence="1" type="ORF">GSCOC_T00036949001</name>
</gene>
<accession>A0A068TZU1</accession>
<reference evidence="2" key="1">
    <citation type="journal article" date="2014" name="Science">
        <title>The coffee genome provides insight into the convergent evolution of caffeine biosynthesis.</title>
        <authorList>
            <person name="Denoeud F."/>
            <person name="Carretero-Paulet L."/>
            <person name="Dereeper A."/>
            <person name="Droc G."/>
            <person name="Guyot R."/>
            <person name="Pietrella M."/>
            <person name="Zheng C."/>
            <person name="Alberti A."/>
            <person name="Anthony F."/>
            <person name="Aprea G."/>
            <person name="Aury J.M."/>
            <person name="Bento P."/>
            <person name="Bernard M."/>
            <person name="Bocs S."/>
            <person name="Campa C."/>
            <person name="Cenci A."/>
            <person name="Combes M.C."/>
            <person name="Crouzillat D."/>
            <person name="Da Silva C."/>
            <person name="Daddiego L."/>
            <person name="De Bellis F."/>
            <person name="Dussert S."/>
            <person name="Garsmeur O."/>
            <person name="Gayraud T."/>
            <person name="Guignon V."/>
            <person name="Jahn K."/>
            <person name="Jamilloux V."/>
            <person name="Joet T."/>
            <person name="Labadie K."/>
            <person name="Lan T."/>
            <person name="Leclercq J."/>
            <person name="Lepelley M."/>
            <person name="Leroy T."/>
            <person name="Li L.T."/>
            <person name="Librado P."/>
            <person name="Lopez L."/>
            <person name="Munoz A."/>
            <person name="Noel B."/>
            <person name="Pallavicini A."/>
            <person name="Perrotta G."/>
            <person name="Poncet V."/>
            <person name="Pot D."/>
            <person name="Priyono X."/>
            <person name="Rigoreau M."/>
            <person name="Rouard M."/>
            <person name="Rozas J."/>
            <person name="Tranchant-Dubreuil C."/>
            <person name="VanBuren R."/>
            <person name="Zhang Q."/>
            <person name="Andrade A.C."/>
            <person name="Argout X."/>
            <person name="Bertrand B."/>
            <person name="de Kochko A."/>
            <person name="Graziosi G."/>
            <person name="Henry R.J."/>
            <person name="Jayarama X."/>
            <person name="Ming R."/>
            <person name="Nagai C."/>
            <person name="Rounsley S."/>
            <person name="Sankoff D."/>
            <person name="Giuliano G."/>
            <person name="Albert V.A."/>
            <person name="Wincker P."/>
            <person name="Lashermes P."/>
        </authorList>
    </citation>
    <scope>NUCLEOTIDE SEQUENCE [LARGE SCALE GENOMIC DNA]</scope>
    <source>
        <strain evidence="2">cv. DH200-94</strain>
    </source>
</reference>
<dbReference type="EMBL" id="HG739091">
    <property type="protein sequence ID" value="CDP01790.1"/>
    <property type="molecule type" value="Genomic_DNA"/>
</dbReference>
<name>A0A068TZU1_COFCA</name>
<dbReference type="Proteomes" id="UP000295252">
    <property type="component" value="Chromosome IX"/>
</dbReference>
<dbReference type="AlphaFoldDB" id="A0A068TZU1"/>
<protein>
    <submittedName>
        <fullName evidence="1">Uncharacterized protein</fullName>
    </submittedName>
</protein>